<keyword evidence="8" id="KW-1185">Reference proteome</keyword>
<feature type="transmembrane region" description="Helical" evidence="5">
    <location>
        <begin position="20"/>
        <end position="38"/>
    </location>
</feature>
<organism evidence="7 8">
    <name type="scientific">Oceanotoga teriensis</name>
    <dbReference type="NCBI Taxonomy" id="515440"/>
    <lineage>
        <taxon>Bacteria</taxon>
        <taxon>Thermotogati</taxon>
        <taxon>Thermotogota</taxon>
        <taxon>Thermotogae</taxon>
        <taxon>Petrotogales</taxon>
        <taxon>Petrotogaceae</taxon>
        <taxon>Oceanotoga</taxon>
    </lineage>
</organism>
<sequence>MNETSKRIWTTFFKNKLGMVGLVILIILYILVIFAEFVSPYDYTQAHRNYIYSSPSKVYWKNPEGKFIGPHIYSLKKERDPVTFMVSYTEDKDNPVPIKFFVRGESYKFWGLWETDLHLFGVEKDSGAMYTIFGTDKFGRDLFSRIIMGARVSMTVGLVGALISVMLGAIIGAISGYYGGWVDMLIQRLTELLRSFPRIPLWLALAMLLPPDWPSTAVYFGIVIVLSFIGWMGVARVVRGMTLSLREKEYVMASKIMGASGFRVVMKHLIPNTMSYLIVVTTLSIPGMILGESSISFLGLGIKEPMTSWGLLLKQAQSLSELESHPWLLIPGIFIIIAVLSFNFLGDALRDAADPYKAVEKV</sequence>
<feature type="transmembrane region" description="Helical" evidence="5">
    <location>
        <begin position="217"/>
        <end position="238"/>
    </location>
</feature>
<dbReference type="PROSITE" id="PS50928">
    <property type="entry name" value="ABC_TM1"/>
    <property type="match status" value="1"/>
</dbReference>
<evidence type="ECO:0000256" key="2">
    <source>
        <dbReference type="ARBA" id="ARBA00022692"/>
    </source>
</evidence>
<dbReference type="PANTHER" id="PTHR43839">
    <property type="entry name" value="OPPC IN A BINDING PROTEIN-DEPENDENT TRANSPORT SYSTEM"/>
    <property type="match status" value="1"/>
</dbReference>
<keyword evidence="5" id="KW-0813">Transport</keyword>
<gene>
    <name evidence="7" type="ORF">C7380_1224</name>
</gene>
<evidence type="ECO:0000256" key="1">
    <source>
        <dbReference type="ARBA" id="ARBA00004141"/>
    </source>
</evidence>
<feature type="transmembrane region" description="Helical" evidence="5">
    <location>
        <begin position="327"/>
        <end position="345"/>
    </location>
</feature>
<keyword evidence="2 5" id="KW-0812">Transmembrane</keyword>
<evidence type="ECO:0000256" key="4">
    <source>
        <dbReference type="ARBA" id="ARBA00023136"/>
    </source>
</evidence>
<comment type="subcellular location">
    <subcellularLocation>
        <location evidence="5">Cell membrane</location>
        <topology evidence="5">Multi-pass membrane protein</topology>
    </subcellularLocation>
    <subcellularLocation>
        <location evidence="1">Membrane</location>
        <topology evidence="1">Multi-pass membrane protein</topology>
    </subcellularLocation>
</comment>
<dbReference type="Pfam" id="PF00528">
    <property type="entry name" value="BPD_transp_1"/>
    <property type="match status" value="1"/>
</dbReference>
<evidence type="ECO:0000256" key="5">
    <source>
        <dbReference type="RuleBase" id="RU363032"/>
    </source>
</evidence>
<dbReference type="CDD" id="cd06261">
    <property type="entry name" value="TM_PBP2"/>
    <property type="match status" value="1"/>
</dbReference>
<dbReference type="InterPro" id="IPR035906">
    <property type="entry name" value="MetI-like_sf"/>
</dbReference>
<evidence type="ECO:0000259" key="6">
    <source>
        <dbReference type="PROSITE" id="PS50928"/>
    </source>
</evidence>
<dbReference type="Pfam" id="PF12911">
    <property type="entry name" value="OppC_N"/>
    <property type="match status" value="1"/>
</dbReference>
<feature type="transmembrane region" description="Helical" evidence="5">
    <location>
        <begin position="276"/>
        <end position="302"/>
    </location>
</feature>
<dbReference type="GO" id="GO:0055085">
    <property type="term" value="P:transmembrane transport"/>
    <property type="evidence" value="ECO:0007669"/>
    <property type="project" value="InterPro"/>
</dbReference>
<dbReference type="EMBL" id="QGGI01000022">
    <property type="protein sequence ID" value="PWJ87679.1"/>
    <property type="molecule type" value="Genomic_DNA"/>
</dbReference>
<keyword evidence="4 5" id="KW-0472">Membrane</keyword>
<dbReference type="Proteomes" id="UP000245921">
    <property type="component" value="Unassembled WGS sequence"/>
</dbReference>
<dbReference type="SUPFAM" id="SSF161098">
    <property type="entry name" value="MetI-like"/>
    <property type="match status" value="1"/>
</dbReference>
<dbReference type="InterPro" id="IPR025966">
    <property type="entry name" value="OppC_N"/>
</dbReference>
<comment type="caution">
    <text evidence="7">The sequence shown here is derived from an EMBL/GenBank/DDBJ whole genome shotgun (WGS) entry which is preliminary data.</text>
</comment>
<comment type="similarity">
    <text evidence="5">Belongs to the binding-protein-dependent transport system permease family.</text>
</comment>
<dbReference type="AlphaFoldDB" id="A0AA45C509"/>
<dbReference type="GO" id="GO:0005886">
    <property type="term" value="C:plasma membrane"/>
    <property type="evidence" value="ECO:0007669"/>
    <property type="project" value="UniProtKB-SubCell"/>
</dbReference>
<evidence type="ECO:0000313" key="8">
    <source>
        <dbReference type="Proteomes" id="UP000245921"/>
    </source>
</evidence>
<evidence type="ECO:0000313" key="7">
    <source>
        <dbReference type="EMBL" id="PWJ87679.1"/>
    </source>
</evidence>
<feature type="transmembrane region" description="Helical" evidence="5">
    <location>
        <begin position="155"/>
        <end position="178"/>
    </location>
</feature>
<dbReference type="PANTHER" id="PTHR43839:SF3">
    <property type="entry name" value="OLIGOPEPTIDE ABC TRANSPORTER, PERMEASE PROTEIN"/>
    <property type="match status" value="1"/>
</dbReference>
<keyword evidence="3 5" id="KW-1133">Transmembrane helix</keyword>
<dbReference type="InterPro" id="IPR000515">
    <property type="entry name" value="MetI-like"/>
</dbReference>
<accession>A0AA45C509</accession>
<protein>
    <submittedName>
        <fullName evidence="7">Peptide/nickel transport system permease protein</fullName>
    </submittedName>
</protein>
<name>A0AA45C509_9BACT</name>
<feature type="domain" description="ABC transmembrane type-1" evidence="6">
    <location>
        <begin position="150"/>
        <end position="346"/>
    </location>
</feature>
<proteinExistence type="inferred from homology"/>
<dbReference type="RefSeq" id="WP_109606136.1">
    <property type="nucleotide sequence ID" value="NZ_QGGI01000022.1"/>
</dbReference>
<evidence type="ECO:0000256" key="3">
    <source>
        <dbReference type="ARBA" id="ARBA00022989"/>
    </source>
</evidence>
<reference evidence="7 8" key="1">
    <citation type="submission" date="2018-05" db="EMBL/GenBank/DDBJ databases">
        <title>Genomic Encyclopedia of Type Strains, Phase IV (KMG-IV): sequencing the most valuable type-strain genomes for metagenomic binning, comparative biology and taxonomic classification.</title>
        <authorList>
            <person name="Goeker M."/>
        </authorList>
    </citation>
    <scope>NUCLEOTIDE SEQUENCE [LARGE SCALE GENOMIC DNA]</scope>
    <source>
        <strain evidence="7 8">DSM 24906</strain>
    </source>
</reference>
<dbReference type="Gene3D" id="1.10.3720.10">
    <property type="entry name" value="MetI-like"/>
    <property type="match status" value="1"/>
</dbReference>